<dbReference type="OrthoDB" id="2956246at2759"/>
<feature type="transmembrane region" description="Helical" evidence="1">
    <location>
        <begin position="156"/>
        <end position="175"/>
    </location>
</feature>
<sequence>MHAIVDNGLAQISALAALLQLKTADVSLNALSLVALASSTSPQTRTALTGTSALTDVLVLCPGIHLQKSAASLSGGEYPACAALTTGYVFRVENPATVYYLQRVGRPGHLTTLSVSGIGDRASDGTNFGVPRLAYSAAVFATLVVSALLFSLGDWWALTFVSMLVTSRLCHTLIIRRRSTYTWSGASEPGQQGDLLILLSQDRWVRMQGAVDDLKRVTSGQWLRDETFLENSISAFATVLVYLAVALAFNATSGGQILLFLLLISSSALLGLANATTKELQMHGNTLRVVGEPKKYRRRLDLARELIKETGRDDWAIRMAMIDKSDGGKAVM</sequence>
<keyword evidence="1" id="KW-1133">Transmembrane helix</keyword>
<evidence type="ECO:0000313" key="2">
    <source>
        <dbReference type="EMBL" id="PKS08061.1"/>
    </source>
</evidence>
<reference evidence="2 3" key="1">
    <citation type="journal article" date="2017" name="G3 (Bethesda)">
        <title>First Draft Genome Sequence of the Pathogenic Fungus Lomentospora prolificans (Formerly Scedosporium prolificans).</title>
        <authorList>
            <person name="Luo R."/>
            <person name="Zimin A."/>
            <person name="Workman R."/>
            <person name="Fan Y."/>
            <person name="Pertea G."/>
            <person name="Grossman N."/>
            <person name="Wear M.P."/>
            <person name="Jia B."/>
            <person name="Miller H."/>
            <person name="Casadevall A."/>
            <person name="Timp W."/>
            <person name="Zhang S.X."/>
            <person name="Salzberg S.L."/>
        </authorList>
    </citation>
    <scope>NUCLEOTIDE SEQUENCE [LARGE SCALE GENOMIC DNA]</scope>
    <source>
        <strain evidence="2 3">JHH-5317</strain>
    </source>
</reference>
<evidence type="ECO:0000256" key="1">
    <source>
        <dbReference type="SAM" id="Phobius"/>
    </source>
</evidence>
<evidence type="ECO:0000313" key="3">
    <source>
        <dbReference type="Proteomes" id="UP000233524"/>
    </source>
</evidence>
<gene>
    <name evidence="2" type="ORF">jhhlp_006673</name>
</gene>
<dbReference type="VEuPathDB" id="FungiDB:jhhlp_006673"/>
<proteinExistence type="predicted"/>
<dbReference type="AlphaFoldDB" id="A0A2N3N6K3"/>
<dbReference type="InParanoid" id="A0A2N3N6K3"/>
<protein>
    <submittedName>
        <fullName evidence="2">Uncharacterized protein</fullName>
    </submittedName>
</protein>
<comment type="caution">
    <text evidence="2">The sequence shown here is derived from an EMBL/GenBank/DDBJ whole genome shotgun (WGS) entry which is preliminary data.</text>
</comment>
<dbReference type="EMBL" id="NLAX01000701">
    <property type="protein sequence ID" value="PKS08061.1"/>
    <property type="molecule type" value="Genomic_DNA"/>
</dbReference>
<dbReference type="Proteomes" id="UP000233524">
    <property type="component" value="Unassembled WGS sequence"/>
</dbReference>
<dbReference type="STRING" id="41688.A0A2N3N6K3"/>
<organism evidence="2 3">
    <name type="scientific">Lomentospora prolificans</name>
    <dbReference type="NCBI Taxonomy" id="41688"/>
    <lineage>
        <taxon>Eukaryota</taxon>
        <taxon>Fungi</taxon>
        <taxon>Dikarya</taxon>
        <taxon>Ascomycota</taxon>
        <taxon>Pezizomycotina</taxon>
        <taxon>Sordariomycetes</taxon>
        <taxon>Hypocreomycetidae</taxon>
        <taxon>Microascales</taxon>
        <taxon>Microascaceae</taxon>
        <taxon>Lomentospora</taxon>
    </lineage>
</organism>
<name>A0A2N3N6K3_9PEZI</name>
<feature type="transmembrane region" description="Helical" evidence="1">
    <location>
        <begin position="257"/>
        <end position="275"/>
    </location>
</feature>
<keyword evidence="3" id="KW-1185">Reference proteome</keyword>
<feature type="transmembrane region" description="Helical" evidence="1">
    <location>
        <begin position="233"/>
        <end position="251"/>
    </location>
</feature>
<accession>A0A2N3N6K3</accession>
<keyword evidence="1" id="KW-0472">Membrane</keyword>
<keyword evidence="1" id="KW-0812">Transmembrane</keyword>
<feature type="transmembrane region" description="Helical" evidence="1">
    <location>
        <begin position="133"/>
        <end position="150"/>
    </location>
</feature>